<evidence type="ECO:0000259" key="2">
    <source>
        <dbReference type="Pfam" id="PF08486"/>
    </source>
</evidence>
<keyword evidence="1" id="KW-0732">Signal</keyword>
<protein>
    <submittedName>
        <fullName evidence="3">SpoIID/LytB domain-containing protein</fullName>
    </submittedName>
</protein>
<proteinExistence type="predicted"/>
<dbReference type="NCBIfam" id="TIGR02669">
    <property type="entry name" value="SpoIID_LytB"/>
    <property type="match status" value="1"/>
</dbReference>
<dbReference type="EMBL" id="JAUOZS010000001">
    <property type="protein sequence ID" value="MDT8901010.1"/>
    <property type="molecule type" value="Genomic_DNA"/>
</dbReference>
<evidence type="ECO:0000313" key="4">
    <source>
        <dbReference type="Proteomes" id="UP001254848"/>
    </source>
</evidence>
<name>A0ABU3NW20_9FIRM</name>
<dbReference type="InterPro" id="IPR013486">
    <property type="entry name" value="SpoIID/LytB"/>
</dbReference>
<dbReference type="InterPro" id="IPR013693">
    <property type="entry name" value="SpoIID/LytB_N"/>
</dbReference>
<feature type="signal peptide" evidence="1">
    <location>
        <begin position="1"/>
        <end position="23"/>
    </location>
</feature>
<feature type="chain" id="PRO_5045175047" evidence="1">
    <location>
        <begin position="24"/>
        <end position="440"/>
    </location>
</feature>
<dbReference type="PANTHER" id="PTHR30032">
    <property type="entry name" value="N-ACETYLMURAMOYL-L-ALANINE AMIDASE-RELATED"/>
    <property type="match status" value="1"/>
</dbReference>
<accession>A0ABU3NW20</accession>
<reference evidence="3 4" key="1">
    <citation type="submission" date="2023-07" db="EMBL/GenBank/DDBJ databases">
        <title>The novel representative of Negativicutes class, Anaeroselena agilis gen. nov. sp. nov.</title>
        <authorList>
            <person name="Prokofeva M.I."/>
            <person name="Elcheninov A.G."/>
            <person name="Klyukina A."/>
            <person name="Kublanov I.V."/>
            <person name="Frolov E.N."/>
            <person name="Podosokorskaya O.A."/>
        </authorList>
    </citation>
    <scope>NUCLEOTIDE SEQUENCE [LARGE SCALE GENOMIC DNA]</scope>
    <source>
        <strain evidence="3 4">4137-cl</strain>
    </source>
</reference>
<dbReference type="Pfam" id="PF08486">
    <property type="entry name" value="SpoIID"/>
    <property type="match status" value="1"/>
</dbReference>
<evidence type="ECO:0000256" key="1">
    <source>
        <dbReference type="SAM" id="SignalP"/>
    </source>
</evidence>
<dbReference type="Proteomes" id="UP001254848">
    <property type="component" value="Unassembled WGS sequence"/>
</dbReference>
<dbReference type="RefSeq" id="WP_413779538.1">
    <property type="nucleotide sequence ID" value="NZ_JAUOZS010000001.1"/>
</dbReference>
<gene>
    <name evidence="3" type="ORF">Q4T40_07160</name>
</gene>
<sequence length="440" mass="47035">MRKAILILGLLLLAMLPAAPAKAGQASPPTVRVGLWANQTSIILSAADGFSLADTDSKELLGSYRAKEKVMITFGASGIAVNGRPVAARALTAFLPAKSVAGIEVNRREYRGTVSIRRTAGKNGLTVVNTLSLEEYVYGIIAREISPAWPAEAVKAQAVAARTYALNSLGKHKDDGYDVCATTHCQVYGGKTAEDARATKAVDDTRGLVVTYKGEPVPAYFHGSGGGFTENSENVWGGFHPALRGVADYDQGSPHYRWEKQMSLKEVETALESAGIMVGSLQAIELSPLTKPPVSSRDRGVSGRVKDIRLVGSSGSTVVSGTKLRTVLGLNSTLFDIKVTLPAKKAVEFEITDSYGDRDTKTVPISVKPLPDKSDNPDIRRVSGRANETIVFTGFGWGHGIGLSQWGARAMAEKAPAGDTAYFRTILKHYYTGVEISKLY</sequence>
<organism evidence="3 4">
    <name type="scientific">Anaeroselena agilis</name>
    <dbReference type="NCBI Taxonomy" id="3063788"/>
    <lineage>
        <taxon>Bacteria</taxon>
        <taxon>Bacillati</taxon>
        <taxon>Bacillota</taxon>
        <taxon>Negativicutes</taxon>
        <taxon>Acetonemataceae</taxon>
        <taxon>Anaeroselena</taxon>
    </lineage>
</organism>
<keyword evidence="4" id="KW-1185">Reference proteome</keyword>
<evidence type="ECO:0000313" key="3">
    <source>
        <dbReference type="EMBL" id="MDT8901010.1"/>
    </source>
</evidence>
<feature type="domain" description="Sporulation stage II protein D amidase enhancer LytB N-terminal" evidence="2">
    <location>
        <begin position="123"/>
        <end position="212"/>
    </location>
</feature>
<comment type="caution">
    <text evidence="3">The sequence shown here is derived from an EMBL/GenBank/DDBJ whole genome shotgun (WGS) entry which is preliminary data.</text>
</comment>
<dbReference type="PANTHER" id="PTHR30032:SF4">
    <property type="entry name" value="AMIDASE ENHANCER"/>
    <property type="match status" value="1"/>
</dbReference>
<dbReference type="InterPro" id="IPR051922">
    <property type="entry name" value="Bact_Sporulation_Assoc"/>
</dbReference>